<gene>
    <name evidence="7" type="ORF">GRX03_00695</name>
</gene>
<dbReference type="InterPro" id="IPR002912">
    <property type="entry name" value="ACT_dom"/>
</dbReference>
<dbReference type="GO" id="GO:0006565">
    <property type="term" value="P:L-serine catabolic process"/>
    <property type="evidence" value="ECO:0007669"/>
    <property type="project" value="TreeGrafter"/>
</dbReference>
<evidence type="ECO:0000256" key="4">
    <source>
        <dbReference type="ARBA" id="ARBA00022898"/>
    </source>
</evidence>
<keyword evidence="5 7" id="KW-0456">Lyase</keyword>
<dbReference type="RefSeq" id="WP_159762289.1">
    <property type="nucleotide sequence ID" value="NZ_WUUT01000001.1"/>
</dbReference>
<dbReference type="EMBL" id="WUUT01000001">
    <property type="protein sequence ID" value="MXR50128.1"/>
    <property type="molecule type" value="Genomic_DNA"/>
</dbReference>
<dbReference type="GO" id="GO:0030170">
    <property type="term" value="F:pyridoxal phosphate binding"/>
    <property type="evidence" value="ECO:0007669"/>
    <property type="project" value="InterPro"/>
</dbReference>
<evidence type="ECO:0000259" key="6">
    <source>
        <dbReference type="PROSITE" id="PS51671"/>
    </source>
</evidence>
<evidence type="ECO:0000313" key="7">
    <source>
        <dbReference type="EMBL" id="MXR50128.1"/>
    </source>
</evidence>
<organism evidence="7 8">
    <name type="scientific">Halovenus carboxidivorans</name>
    <dbReference type="NCBI Taxonomy" id="2692199"/>
    <lineage>
        <taxon>Archaea</taxon>
        <taxon>Methanobacteriati</taxon>
        <taxon>Methanobacteriota</taxon>
        <taxon>Stenosarchaea group</taxon>
        <taxon>Halobacteria</taxon>
        <taxon>Halobacteriales</taxon>
        <taxon>Haloarculaceae</taxon>
        <taxon>Halovenus</taxon>
    </lineage>
</organism>
<dbReference type="GO" id="GO:0009097">
    <property type="term" value="P:isoleucine biosynthetic process"/>
    <property type="evidence" value="ECO:0007669"/>
    <property type="project" value="TreeGrafter"/>
</dbReference>
<dbReference type="GO" id="GO:0006567">
    <property type="term" value="P:L-threonine catabolic process"/>
    <property type="evidence" value="ECO:0007669"/>
    <property type="project" value="InterPro"/>
</dbReference>
<dbReference type="InterPro" id="IPR001926">
    <property type="entry name" value="TrpB-like_PALP"/>
</dbReference>
<dbReference type="GO" id="GO:0003941">
    <property type="term" value="F:L-serine ammonia-lyase activity"/>
    <property type="evidence" value="ECO:0007669"/>
    <property type="project" value="TreeGrafter"/>
</dbReference>
<dbReference type="PANTHER" id="PTHR48078:SF6">
    <property type="entry name" value="L-THREONINE DEHYDRATASE CATABOLIC TDCB"/>
    <property type="match status" value="1"/>
</dbReference>
<dbReference type="PANTHER" id="PTHR48078">
    <property type="entry name" value="THREONINE DEHYDRATASE, MITOCHONDRIAL-RELATED"/>
    <property type="match status" value="1"/>
</dbReference>
<protein>
    <recommendedName>
        <fullName evidence="3">threonine ammonia-lyase</fullName>
        <ecNumber evidence="3">4.3.1.19</ecNumber>
    </recommendedName>
</protein>
<comment type="caution">
    <text evidence="7">The sequence shown here is derived from an EMBL/GenBank/DDBJ whole genome shotgun (WGS) entry which is preliminary data.</text>
</comment>
<dbReference type="Gene3D" id="3.30.70.260">
    <property type="match status" value="1"/>
</dbReference>
<dbReference type="NCBIfam" id="TIGR01127">
    <property type="entry name" value="ilvA_1Cterm"/>
    <property type="match status" value="1"/>
</dbReference>
<dbReference type="CDD" id="cd01562">
    <property type="entry name" value="Thr-dehyd"/>
    <property type="match status" value="1"/>
</dbReference>
<dbReference type="InterPro" id="IPR000634">
    <property type="entry name" value="Ser/Thr_deHydtase_PyrdxlP-BS"/>
</dbReference>
<comment type="cofactor">
    <cofactor evidence="1">
        <name>pyridoxal 5'-phosphate</name>
        <dbReference type="ChEBI" id="CHEBI:597326"/>
    </cofactor>
</comment>
<dbReference type="InterPro" id="IPR044561">
    <property type="entry name" value="ACT_ThrD-II-like"/>
</dbReference>
<dbReference type="Gene3D" id="3.40.50.1100">
    <property type="match status" value="2"/>
</dbReference>
<dbReference type="OrthoDB" id="9915at2157"/>
<reference evidence="7 8" key="1">
    <citation type="submission" date="2019-12" db="EMBL/GenBank/DDBJ databases">
        <title>Isolation and characterization of three novel carbon monoxide-oxidizing members of Halobacteria from salione crusts and soils.</title>
        <authorList>
            <person name="Myers M.R."/>
            <person name="King G.M."/>
        </authorList>
    </citation>
    <scope>NUCLEOTIDE SEQUENCE [LARGE SCALE GENOMIC DNA]</scope>
    <source>
        <strain evidence="7 8">WSH3</strain>
    </source>
</reference>
<feature type="domain" description="ACT" evidence="6">
    <location>
        <begin position="328"/>
        <end position="409"/>
    </location>
</feature>
<dbReference type="Pfam" id="PF00291">
    <property type="entry name" value="PALP"/>
    <property type="match status" value="1"/>
</dbReference>
<dbReference type="PROSITE" id="PS00165">
    <property type="entry name" value="DEHYDRATASE_SER_THR"/>
    <property type="match status" value="1"/>
</dbReference>
<dbReference type="InterPro" id="IPR036052">
    <property type="entry name" value="TrpB-like_PALP_sf"/>
</dbReference>
<comment type="similarity">
    <text evidence="2">Belongs to the serine/threonine dehydratase family.</text>
</comment>
<evidence type="ECO:0000256" key="3">
    <source>
        <dbReference type="ARBA" id="ARBA00012096"/>
    </source>
</evidence>
<dbReference type="CDD" id="cd04886">
    <property type="entry name" value="ACT_ThrD-II-like"/>
    <property type="match status" value="1"/>
</dbReference>
<sequence length="420" mass="44670">MLELADVLAARDRVAETSRHTPLVYSHTFSAMTGADVHVKQEMLQRTGAFKIRGATNRIATLSEAEREAGVVTASAGNHAQGVALAATRMGVDSTVVMPEDAPISKIEATRSYGADVVLHGVDYDAAADRAREIEREEDLYYLPAFDDWEVMAGQGTLGIEILEDLPSVDTVVVPIGGGGLISGIATALKGKKPDVRVIGVQAEGASSVAPSLEKGERIVRDSVDTIADGIATRTVGEKTFEVIKERVDEVVTVSDADIAVAMTTLLERSKTLVEGAGAVPLAALLAGAFEYDEGETVVPVLCGGNIDMNTLTTVIMRGLIETGRYLRIRTVLPDRPGALDSLVQVLAEYEVNIYAIQHDRTSRDVSMDDAEIEIDLETRGHSHIEALLDGLAEAGYDIDVLTGEKTPDGSRADSAGTRS</sequence>
<proteinExistence type="inferred from homology"/>
<dbReference type="GO" id="GO:0004794">
    <property type="term" value="F:threonine deaminase activity"/>
    <property type="evidence" value="ECO:0007669"/>
    <property type="project" value="UniProtKB-EC"/>
</dbReference>
<dbReference type="EC" id="4.3.1.19" evidence="3"/>
<dbReference type="AlphaFoldDB" id="A0A6B0SWR1"/>
<evidence type="ECO:0000256" key="5">
    <source>
        <dbReference type="ARBA" id="ARBA00023239"/>
    </source>
</evidence>
<name>A0A6B0SWR1_9EURY</name>
<dbReference type="InterPro" id="IPR005789">
    <property type="entry name" value="Thr_deHydtase_catblc"/>
</dbReference>
<evidence type="ECO:0000256" key="1">
    <source>
        <dbReference type="ARBA" id="ARBA00001933"/>
    </source>
</evidence>
<evidence type="ECO:0000313" key="8">
    <source>
        <dbReference type="Proteomes" id="UP000466535"/>
    </source>
</evidence>
<evidence type="ECO:0000256" key="2">
    <source>
        <dbReference type="ARBA" id="ARBA00010869"/>
    </source>
</evidence>
<dbReference type="FunFam" id="3.40.50.1100:FF:000007">
    <property type="entry name" value="L-threonine dehydratase catabolic TdcB"/>
    <property type="match status" value="1"/>
</dbReference>
<dbReference type="FunFam" id="3.40.50.1100:FF:000005">
    <property type="entry name" value="Threonine dehydratase catabolic"/>
    <property type="match status" value="1"/>
</dbReference>
<keyword evidence="8" id="KW-1185">Reference proteome</keyword>
<accession>A0A6B0SWR1</accession>
<dbReference type="SUPFAM" id="SSF53686">
    <property type="entry name" value="Tryptophan synthase beta subunit-like PLP-dependent enzymes"/>
    <property type="match status" value="1"/>
</dbReference>
<keyword evidence="4" id="KW-0663">Pyridoxal phosphate</keyword>
<dbReference type="PROSITE" id="PS51671">
    <property type="entry name" value="ACT"/>
    <property type="match status" value="1"/>
</dbReference>
<dbReference type="Proteomes" id="UP000466535">
    <property type="component" value="Unassembled WGS sequence"/>
</dbReference>
<dbReference type="InterPro" id="IPR050147">
    <property type="entry name" value="Ser/Thr_Dehydratase"/>
</dbReference>